<evidence type="ECO:0000256" key="4">
    <source>
        <dbReference type="ARBA" id="ARBA00023163"/>
    </source>
</evidence>
<name>A0ABU2H453_9ACTN</name>
<evidence type="ECO:0000313" key="8">
    <source>
        <dbReference type="EMBL" id="MDS1270078.1"/>
    </source>
</evidence>
<dbReference type="Pfam" id="PF08281">
    <property type="entry name" value="Sigma70_r4_2"/>
    <property type="match status" value="1"/>
</dbReference>
<dbReference type="Pfam" id="PF04542">
    <property type="entry name" value="Sigma70_r2"/>
    <property type="match status" value="1"/>
</dbReference>
<dbReference type="InterPro" id="IPR013249">
    <property type="entry name" value="RNA_pol_sigma70_r4_t2"/>
</dbReference>
<evidence type="ECO:0000313" key="9">
    <source>
        <dbReference type="Proteomes" id="UP001250214"/>
    </source>
</evidence>
<feature type="region of interest" description="Disordered" evidence="5">
    <location>
        <begin position="1"/>
        <end position="20"/>
    </location>
</feature>
<sequence>MTTIELERTNDGATGTSDHPDFASAVTPYLDQLYPAALRMTRNSADAEDLVQEAVTKAFANFHQFRPGTNLRAWLYRILTNTFINGYRKRQRQPAQEPTEEIKDWQIAAANMHSATGGRSAEAEVLDRLPDSDIRRALARLPEEFRLVVYYIDVEGYSYKEVAEHMGTPLGTVMSRLHRARRQLRESLAAHSDRFQRAA</sequence>
<evidence type="ECO:0000256" key="3">
    <source>
        <dbReference type="ARBA" id="ARBA00023082"/>
    </source>
</evidence>
<dbReference type="InterPro" id="IPR014293">
    <property type="entry name" value="RNA_pol_sigma70_actinobac"/>
</dbReference>
<keyword evidence="2" id="KW-0805">Transcription regulation</keyword>
<dbReference type="InterPro" id="IPR014284">
    <property type="entry name" value="RNA_pol_sigma-70_dom"/>
</dbReference>
<dbReference type="CDD" id="cd06171">
    <property type="entry name" value="Sigma70_r4"/>
    <property type="match status" value="1"/>
</dbReference>
<dbReference type="Gene3D" id="1.10.10.10">
    <property type="entry name" value="Winged helix-like DNA-binding domain superfamily/Winged helix DNA-binding domain"/>
    <property type="match status" value="1"/>
</dbReference>
<keyword evidence="3" id="KW-0731">Sigma factor</keyword>
<dbReference type="InterPro" id="IPR013325">
    <property type="entry name" value="RNA_pol_sigma_r2"/>
</dbReference>
<keyword evidence="9" id="KW-1185">Reference proteome</keyword>
<dbReference type="SUPFAM" id="SSF88946">
    <property type="entry name" value="Sigma2 domain of RNA polymerase sigma factors"/>
    <property type="match status" value="1"/>
</dbReference>
<dbReference type="RefSeq" id="WP_310911621.1">
    <property type="nucleotide sequence ID" value="NZ_JAVLVT010000003.1"/>
</dbReference>
<dbReference type="InterPro" id="IPR007627">
    <property type="entry name" value="RNA_pol_sigma70_r2"/>
</dbReference>
<feature type="domain" description="RNA polymerase sigma factor 70 region 4 type 2" evidence="7">
    <location>
        <begin position="133"/>
        <end position="184"/>
    </location>
</feature>
<feature type="domain" description="RNA polymerase sigma-70 region 2" evidence="6">
    <location>
        <begin position="26"/>
        <end position="92"/>
    </location>
</feature>
<dbReference type="InterPro" id="IPR036388">
    <property type="entry name" value="WH-like_DNA-bd_sf"/>
</dbReference>
<dbReference type="InterPro" id="IPR013324">
    <property type="entry name" value="RNA_pol_sigma_r3/r4-like"/>
</dbReference>
<dbReference type="InterPro" id="IPR039425">
    <property type="entry name" value="RNA_pol_sigma-70-like"/>
</dbReference>
<organism evidence="8 9">
    <name type="scientific">Lipingzhangella rawalii</name>
    <dbReference type="NCBI Taxonomy" id="2055835"/>
    <lineage>
        <taxon>Bacteria</taxon>
        <taxon>Bacillati</taxon>
        <taxon>Actinomycetota</taxon>
        <taxon>Actinomycetes</taxon>
        <taxon>Streptosporangiales</taxon>
        <taxon>Nocardiopsidaceae</taxon>
        <taxon>Lipingzhangella</taxon>
    </lineage>
</organism>
<comment type="caution">
    <text evidence="8">The sequence shown here is derived from an EMBL/GenBank/DDBJ whole genome shotgun (WGS) entry which is preliminary data.</text>
</comment>
<evidence type="ECO:0000256" key="2">
    <source>
        <dbReference type="ARBA" id="ARBA00023015"/>
    </source>
</evidence>
<feature type="compositionally biased region" description="Basic and acidic residues" evidence="5">
    <location>
        <begin position="1"/>
        <end position="10"/>
    </location>
</feature>
<evidence type="ECO:0000259" key="6">
    <source>
        <dbReference type="Pfam" id="PF04542"/>
    </source>
</evidence>
<dbReference type="NCBIfam" id="TIGR02947">
    <property type="entry name" value="SigH_actino"/>
    <property type="match status" value="1"/>
</dbReference>
<dbReference type="PANTHER" id="PTHR43133">
    <property type="entry name" value="RNA POLYMERASE ECF-TYPE SIGMA FACTO"/>
    <property type="match status" value="1"/>
</dbReference>
<dbReference type="PANTHER" id="PTHR43133:SF59">
    <property type="entry name" value="ECF RNA POLYMERASE SIGMA FACTOR SIGR"/>
    <property type="match status" value="1"/>
</dbReference>
<dbReference type="EMBL" id="JAVLVT010000003">
    <property type="protein sequence ID" value="MDS1270078.1"/>
    <property type="molecule type" value="Genomic_DNA"/>
</dbReference>
<accession>A0ABU2H453</accession>
<evidence type="ECO:0000256" key="1">
    <source>
        <dbReference type="ARBA" id="ARBA00010641"/>
    </source>
</evidence>
<proteinExistence type="inferred from homology"/>
<reference evidence="9" key="1">
    <citation type="submission" date="2023-07" db="EMBL/GenBank/DDBJ databases">
        <title>Novel species in the genus Lipingzhangella isolated from Sambhar Salt Lake.</title>
        <authorList>
            <person name="Jiya N."/>
            <person name="Kajale S."/>
            <person name="Sharma A."/>
        </authorList>
    </citation>
    <scope>NUCLEOTIDE SEQUENCE [LARGE SCALE GENOMIC DNA]</scope>
    <source>
        <strain evidence="9">LS1_29</strain>
    </source>
</reference>
<protein>
    <submittedName>
        <fullName evidence="8">Sigma-70 family RNA polymerase sigma factor</fullName>
    </submittedName>
</protein>
<dbReference type="Gene3D" id="1.10.1740.10">
    <property type="match status" value="1"/>
</dbReference>
<dbReference type="Proteomes" id="UP001250214">
    <property type="component" value="Unassembled WGS sequence"/>
</dbReference>
<evidence type="ECO:0000259" key="7">
    <source>
        <dbReference type="Pfam" id="PF08281"/>
    </source>
</evidence>
<evidence type="ECO:0000256" key="5">
    <source>
        <dbReference type="SAM" id="MobiDB-lite"/>
    </source>
</evidence>
<keyword evidence="4" id="KW-0804">Transcription</keyword>
<dbReference type="NCBIfam" id="TIGR02937">
    <property type="entry name" value="sigma70-ECF"/>
    <property type="match status" value="1"/>
</dbReference>
<gene>
    <name evidence="8" type="ORF">RIF23_07205</name>
</gene>
<dbReference type="SUPFAM" id="SSF88659">
    <property type="entry name" value="Sigma3 and sigma4 domains of RNA polymerase sigma factors"/>
    <property type="match status" value="1"/>
</dbReference>
<comment type="similarity">
    <text evidence="1">Belongs to the sigma-70 factor family. ECF subfamily.</text>
</comment>